<dbReference type="Pfam" id="PF10905">
    <property type="entry name" value="DUF2695"/>
    <property type="match status" value="1"/>
</dbReference>
<dbReference type="STRING" id="37928.SAMN04489742_2406"/>
<proteinExistence type="predicted"/>
<dbReference type="Proteomes" id="UP000181917">
    <property type="component" value="Unassembled WGS sequence"/>
</dbReference>
<dbReference type="EMBL" id="FNKH01000002">
    <property type="protein sequence ID" value="SDQ74881.1"/>
    <property type="molecule type" value="Genomic_DNA"/>
</dbReference>
<dbReference type="RefSeq" id="WP_074700618.1">
    <property type="nucleotide sequence ID" value="NZ_CP018863.1"/>
</dbReference>
<organism evidence="1 2">
    <name type="scientific">Crystallibacter crystallopoietes</name>
    <dbReference type="NCBI Taxonomy" id="37928"/>
    <lineage>
        <taxon>Bacteria</taxon>
        <taxon>Bacillati</taxon>
        <taxon>Actinomycetota</taxon>
        <taxon>Actinomycetes</taxon>
        <taxon>Micrococcales</taxon>
        <taxon>Micrococcaceae</taxon>
        <taxon>Crystallibacter</taxon>
    </lineage>
</organism>
<dbReference type="KEGG" id="acry:AC20117_05395"/>
<protein>
    <recommendedName>
        <fullName evidence="3">DUF2695 domain-containing protein</fullName>
    </recommendedName>
</protein>
<gene>
    <name evidence="1" type="ORF">SAMN04489742_2406</name>
</gene>
<evidence type="ECO:0000313" key="2">
    <source>
        <dbReference type="Proteomes" id="UP000181917"/>
    </source>
</evidence>
<reference evidence="1 2" key="1">
    <citation type="submission" date="2016-10" db="EMBL/GenBank/DDBJ databases">
        <authorList>
            <person name="de Groot N.N."/>
        </authorList>
    </citation>
    <scope>NUCLEOTIDE SEQUENCE [LARGE SCALE GENOMIC DNA]</scope>
    <source>
        <strain evidence="1 2">DSM 20117</strain>
    </source>
</reference>
<dbReference type="InterPro" id="IPR024248">
    <property type="entry name" value="DUF2695"/>
</dbReference>
<evidence type="ECO:0008006" key="3">
    <source>
        <dbReference type="Google" id="ProtNLM"/>
    </source>
</evidence>
<evidence type="ECO:0000313" key="1">
    <source>
        <dbReference type="EMBL" id="SDQ74881.1"/>
    </source>
</evidence>
<keyword evidence="2" id="KW-1185">Reference proteome</keyword>
<dbReference type="AlphaFoldDB" id="A0A1H1DEH0"/>
<name>A0A1H1DEH0_9MICC</name>
<accession>A0A1H1DEH0</accession>
<sequence>MDDGRYALAGGGGIELERPAVGRWMSEPSTGECLACYVWRMLENGRRGLRWTARFRETTAPRATVLEGRLGRMGAYCDCEIFCFAYEVDPLYFHIDELADVAEQAVPVCMSVRPGSTKPCPLWRPVPRW</sequence>